<dbReference type="EMBL" id="CAJFCJ010000014">
    <property type="protein sequence ID" value="CAD5121448.1"/>
    <property type="molecule type" value="Genomic_DNA"/>
</dbReference>
<dbReference type="GO" id="GO:0016125">
    <property type="term" value="P:sterol metabolic process"/>
    <property type="evidence" value="ECO:0007669"/>
    <property type="project" value="UniProtKB-UniRule"/>
</dbReference>
<dbReference type="Proteomes" id="UP000549394">
    <property type="component" value="Unassembled WGS sequence"/>
</dbReference>
<dbReference type="GO" id="GO:0097036">
    <property type="term" value="P:regulation of plasma membrane sterol distribution"/>
    <property type="evidence" value="ECO:0007669"/>
    <property type="project" value="UniProtKB-UniRule"/>
</dbReference>
<comment type="function">
    <text evidence="10">Mediator of sterol homeostasis involved in sterol uptake, trafficking and distribution into membranes.</text>
</comment>
<evidence type="ECO:0000256" key="6">
    <source>
        <dbReference type="ARBA" id="ARBA00022989"/>
    </source>
</evidence>
<name>A0A7I8VYV5_9ANNE</name>
<gene>
    <name evidence="11" type="ORF">DGYR_LOCUS9402</name>
</gene>
<proteinExistence type="inferred from homology"/>
<evidence type="ECO:0000256" key="1">
    <source>
        <dbReference type="ARBA" id="ARBA00004477"/>
    </source>
</evidence>
<keyword evidence="6 10" id="KW-1133">Transmembrane helix</keyword>
<comment type="subcellular location">
    <subcellularLocation>
        <location evidence="1 10">Endoplasmic reticulum membrane</location>
        <topology evidence="1 10">Multi-pass membrane protein</topology>
    </subcellularLocation>
</comment>
<evidence type="ECO:0000313" key="11">
    <source>
        <dbReference type="EMBL" id="CAD5121448.1"/>
    </source>
</evidence>
<accession>A0A7I8VYV5</accession>
<evidence type="ECO:0000256" key="9">
    <source>
        <dbReference type="ARBA" id="ARBA00023136"/>
    </source>
</evidence>
<dbReference type="AlphaFoldDB" id="A0A7I8VYV5"/>
<keyword evidence="12" id="KW-1185">Reference proteome</keyword>
<keyword evidence="4 10" id="KW-0812">Transmembrane</keyword>
<dbReference type="PANTHER" id="PTHR14467">
    <property type="entry name" value="ARV1"/>
    <property type="match status" value="1"/>
</dbReference>
<dbReference type="GO" id="GO:0005794">
    <property type="term" value="C:Golgi apparatus"/>
    <property type="evidence" value="ECO:0007669"/>
    <property type="project" value="TreeGrafter"/>
</dbReference>
<keyword evidence="3 10" id="KW-0813">Transport</keyword>
<reference evidence="11 12" key="1">
    <citation type="submission" date="2020-08" db="EMBL/GenBank/DDBJ databases">
        <authorList>
            <person name="Hejnol A."/>
        </authorList>
    </citation>
    <scope>NUCLEOTIDE SEQUENCE [LARGE SCALE GENOMIC DNA]</scope>
</reference>
<keyword evidence="9 10" id="KW-0472">Membrane</keyword>
<dbReference type="GO" id="GO:0032541">
    <property type="term" value="C:cortical endoplasmic reticulum"/>
    <property type="evidence" value="ECO:0007669"/>
    <property type="project" value="TreeGrafter"/>
</dbReference>
<comment type="similarity">
    <text evidence="2 10">Belongs to the ARV1 family.</text>
</comment>
<dbReference type="GO" id="GO:0032366">
    <property type="term" value="P:intracellular sterol transport"/>
    <property type="evidence" value="ECO:0007669"/>
    <property type="project" value="UniProtKB-UniRule"/>
</dbReference>
<evidence type="ECO:0000256" key="4">
    <source>
        <dbReference type="ARBA" id="ARBA00022692"/>
    </source>
</evidence>
<sequence length="216" mass="25082">MSTIQFRNSSCCVECGAKAKEPFKKFDGNVIKMTYCDECGELVDKYFEYDTVLKILSLLLHKPQGYKHIVLNSRSTGEHEWKLLLVLVLCDAYQRWAILYAKEYSKETEMIFYAALEMNFYYCFVYAMFKWFILNIILSATLFLYDGKPCLDRLTTIMRCMIISSFAKLFAIPALIWAQTQSTNYLALTYLFLLTSNITALKALICEQVSSMFNNL</sequence>
<dbReference type="Pfam" id="PF04161">
    <property type="entry name" value="Arv1"/>
    <property type="match status" value="1"/>
</dbReference>
<evidence type="ECO:0000256" key="2">
    <source>
        <dbReference type="ARBA" id="ARBA00009187"/>
    </source>
</evidence>
<organism evidence="11 12">
    <name type="scientific">Dimorphilus gyrociliatus</name>
    <dbReference type="NCBI Taxonomy" id="2664684"/>
    <lineage>
        <taxon>Eukaryota</taxon>
        <taxon>Metazoa</taxon>
        <taxon>Spiralia</taxon>
        <taxon>Lophotrochozoa</taxon>
        <taxon>Annelida</taxon>
        <taxon>Polychaeta</taxon>
        <taxon>Polychaeta incertae sedis</taxon>
        <taxon>Dinophilidae</taxon>
        <taxon>Dimorphilus</taxon>
    </lineage>
</organism>
<feature type="transmembrane region" description="Helical" evidence="10">
    <location>
        <begin position="157"/>
        <end position="179"/>
    </location>
</feature>
<evidence type="ECO:0000256" key="8">
    <source>
        <dbReference type="ARBA" id="ARBA00023098"/>
    </source>
</evidence>
<evidence type="ECO:0000256" key="7">
    <source>
        <dbReference type="ARBA" id="ARBA00023055"/>
    </source>
</evidence>
<evidence type="ECO:0000256" key="3">
    <source>
        <dbReference type="ARBA" id="ARBA00022448"/>
    </source>
</evidence>
<dbReference type="GO" id="GO:0006665">
    <property type="term" value="P:sphingolipid metabolic process"/>
    <property type="evidence" value="ECO:0007669"/>
    <property type="project" value="TreeGrafter"/>
</dbReference>
<feature type="transmembrane region" description="Helical" evidence="10">
    <location>
        <begin position="185"/>
        <end position="205"/>
    </location>
</feature>
<evidence type="ECO:0000313" key="12">
    <source>
        <dbReference type="Proteomes" id="UP000549394"/>
    </source>
</evidence>
<dbReference type="GO" id="GO:0005789">
    <property type="term" value="C:endoplasmic reticulum membrane"/>
    <property type="evidence" value="ECO:0007669"/>
    <property type="project" value="UniProtKB-SubCell"/>
</dbReference>
<dbReference type="InterPro" id="IPR007290">
    <property type="entry name" value="Arv1"/>
</dbReference>
<comment type="caution">
    <text evidence="11">The sequence shown here is derived from an EMBL/GenBank/DDBJ whole genome shotgun (WGS) entry which is preliminary data.</text>
</comment>
<protein>
    <recommendedName>
        <fullName evidence="10">Protein ARV</fullName>
    </recommendedName>
</protein>
<dbReference type="PANTHER" id="PTHR14467:SF0">
    <property type="entry name" value="PROTEIN ARV1"/>
    <property type="match status" value="1"/>
</dbReference>
<keyword evidence="7 10" id="KW-0445">Lipid transport</keyword>
<evidence type="ECO:0000256" key="5">
    <source>
        <dbReference type="ARBA" id="ARBA00022824"/>
    </source>
</evidence>
<keyword evidence="8 10" id="KW-0443">Lipid metabolism</keyword>
<evidence type="ECO:0000256" key="10">
    <source>
        <dbReference type="RuleBase" id="RU368065"/>
    </source>
</evidence>
<keyword evidence="5 10" id="KW-0256">Endoplasmic reticulum</keyword>
<dbReference type="OrthoDB" id="2192830at2759"/>
<feature type="transmembrane region" description="Helical" evidence="10">
    <location>
        <begin position="119"/>
        <end position="145"/>
    </location>
</feature>